<dbReference type="Pfam" id="PF01569">
    <property type="entry name" value="PAP2"/>
    <property type="match status" value="1"/>
</dbReference>
<feature type="transmembrane region" description="Helical" evidence="7">
    <location>
        <begin position="141"/>
        <end position="160"/>
    </location>
</feature>
<keyword evidence="6 7" id="KW-0472">Membrane</keyword>
<evidence type="ECO:0000313" key="9">
    <source>
        <dbReference type="EMBL" id="MBB3964353.1"/>
    </source>
</evidence>
<proteinExistence type="predicted"/>
<dbReference type="InterPro" id="IPR036938">
    <property type="entry name" value="PAP2/HPO_sf"/>
</dbReference>
<evidence type="ECO:0000313" key="10">
    <source>
        <dbReference type="Proteomes" id="UP000582090"/>
    </source>
</evidence>
<dbReference type="PANTHER" id="PTHR14969">
    <property type="entry name" value="SPHINGOSINE-1-PHOSPHATE PHOSPHOHYDROLASE"/>
    <property type="match status" value="1"/>
</dbReference>
<evidence type="ECO:0000256" key="7">
    <source>
        <dbReference type="SAM" id="Phobius"/>
    </source>
</evidence>
<dbReference type="GO" id="GO:0005886">
    <property type="term" value="C:plasma membrane"/>
    <property type="evidence" value="ECO:0007669"/>
    <property type="project" value="UniProtKB-SubCell"/>
</dbReference>
<evidence type="ECO:0000256" key="2">
    <source>
        <dbReference type="ARBA" id="ARBA00022475"/>
    </source>
</evidence>
<dbReference type="EMBL" id="JACIDW010000004">
    <property type="protein sequence ID" value="MBB3964353.1"/>
    <property type="molecule type" value="Genomic_DNA"/>
</dbReference>
<comment type="subcellular location">
    <subcellularLocation>
        <location evidence="1">Cell membrane</location>
        <topology evidence="1">Multi-pass membrane protein</topology>
    </subcellularLocation>
</comment>
<feature type="transmembrane region" description="Helical" evidence="7">
    <location>
        <begin position="117"/>
        <end position="135"/>
    </location>
</feature>
<dbReference type="GO" id="GO:0016787">
    <property type="term" value="F:hydrolase activity"/>
    <property type="evidence" value="ECO:0007669"/>
    <property type="project" value="UniProtKB-KW"/>
</dbReference>
<evidence type="ECO:0000256" key="4">
    <source>
        <dbReference type="ARBA" id="ARBA00022801"/>
    </source>
</evidence>
<evidence type="ECO:0000256" key="3">
    <source>
        <dbReference type="ARBA" id="ARBA00022692"/>
    </source>
</evidence>
<keyword evidence="5 7" id="KW-1133">Transmembrane helix</keyword>
<dbReference type="Proteomes" id="UP000582090">
    <property type="component" value="Unassembled WGS sequence"/>
</dbReference>
<gene>
    <name evidence="9" type="ORF">GGQ67_002010</name>
</gene>
<comment type="caution">
    <text evidence="9">The sequence shown here is derived from an EMBL/GenBank/DDBJ whole genome shotgun (WGS) entry which is preliminary data.</text>
</comment>
<evidence type="ECO:0000256" key="5">
    <source>
        <dbReference type="ARBA" id="ARBA00022989"/>
    </source>
</evidence>
<dbReference type="PANTHER" id="PTHR14969:SF62">
    <property type="entry name" value="DECAPRENYLPHOSPHORYL-5-PHOSPHORIBOSE PHOSPHATASE RV3807C-RELATED"/>
    <property type="match status" value="1"/>
</dbReference>
<keyword evidence="10" id="KW-1185">Reference proteome</keyword>
<dbReference type="SUPFAM" id="SSF48317">
    <property type="entry name" value="Acid phosphatase/Vanadium-dependent haloperoxidase"/>
    <property type="match status" value="1"/>
</dbReference>
<feature type="transmembrane region" description="Helical" evidence="7">
    <location>
        <begin position="40"/>
        <end position="62"/>
    </location>
</feature>
<dbReference type="SMART" id="SM00014">
    <property type="entry name" value="acidPPc"/>
    <property type="match status" value="1"/>
</dbReference>
<organism evidence="9 10">
    <name type="scientific">Rhizobium metallidurans</name>
    <dbReference type="NCBI Taxonomy" id="1265931"/>
    <lineage>
        <taxon>Bacteria</taxon>
        <taxon>Pseudomonadati</taxon>
        <taxon>Pseudomonadota</taxon>
        <taxon>Alphaproteobacteria</taxon>
        <taxon>Hyphomicrobiales</taxon>
        <taxon>Rhizobiaceae</taxon>
        <taxon>Rhizobium/Agrobacterium group</taxon>
        <taxon>Rhizobium</taxon>
    </lineage>
</organism>
<dbReference type="AlphaFoldDB" id="A0A7W6CSH4"/>
<keyword evidence="3 7" id="KW-0812">Transmembrane</keyword>
<evidence type="ECO:0000256" key="6">
    <source>
        <dbReference type="ARBA" id="ARBA00023136"/>
    </source>
</evidence>
<dbReference type="InterPro" id="IPR000326">
    <property type="entry name" value="PAP2/HPO"/>
</dbReference>
<keyword evidence="2" id="KW-1003">Cell membrane</keyword>
<feature type="domain" description="Phosphatidic acid phosphatase type 2/haloperoxidase" evidence="8">
    <location>
        <begin position="44"/>
        <end position="155"/>
    </location>
</feature>
<reference evidence="9 10" key="1">
    <citation type="submission" date="2020-08" db="EMBL/GenBank/DDBJ databases">
        <title>Genomic Encyclopedia of Type Strains, Phase IV (KMG-IV): sequencing the most valuable type-strain genomes for metagenomic binning, comparative biology and taxonomic classification.</title>
        <authorList>
            <person name="Goeker M."/>
        </authorList>
    </citation>
    <scope>NUCLEOTIDE SEQUENCE [LARGE SCALE GENOMIC DNA]</scope>
    <source>
        <strain evidence="9 10">DSM 26575</strain>
    </source>
</reference>
<accession>A0A7W6CSH4</accession>
<keyword evidence="4" id="KW-0378">Hydrolase</keyword>
<protein>
    <submittedName>
        <fullName evidence="9">Membrane-associated phospholipid phosphatase</fullName>
    </submittedName>
</protein>
<dbReference type="Gene3D" id="1.20.144.10">
    <property type="entry name" value="Phosphatidic acid phosphatase type 2/haloperoxidase"/>
    <property type="match status" value="2"/>
</dbReference>
<evidence type="ECO:0000256" key="1">
    <source>
        <dbReference type="ARBA" id="ARBA00004651"/>
    </source>
</evidence>
<name>A0A7W6CSH4_9HYPH</name>
<evidence type="ECO:0000259" key="8">
    <source>
        <dbReference type="SMART" id="SM00014"/>
    </source>
</evidence>
<sequence>MLTDFGKSDWIIIVSAFLLFQGWAASRTATNIRHRLQALRISWIGCYLLTSIALSGLVANLLKRVIGRARPEHFQDEGIFSFSPFSGASFESFPSGHATTIGAFFAAFALLFPRYRFAFIAFALWLGMTRVMVGVHYPSDVIAGLALGGWFSTMIAIVYARHDLLFRPGSDGWPEPKRLFPSIENPAPLERRAWSVIKGMVNPWRGYRGPWFPAGKSGRSEV</sequence>